<reference evidence="3 6" key="1">
    <citation type="journal article" date="2021" name="Environ. Microbiol.">
        <title>New insights into the diversity and evolution of the archaeal mobilome from three complete genomes of Saccharolobus shibatae.</title>
        <authorList>
            <person name="Medvedeva S."/>
            <person name="Brandt D."/>
            <person name="Cvirkaite-Krupovic V."/>
            <person name="Liu Y."/>
            <person name="Severinov K."/>
            <person name="Ishino S."/>
            <person name="Ishino Y."/>
            <person name="Prangishvili D."/>
            <person name="Kalinowski J."/>
            <person name="Krupovic M."/>
        </authorList>
    </citation>
    <scope>NUCLEOTIDE SEQUENCE</scope>
    <source>
        <strain evidence="3">BEU9</strain>
        <strain evidence="4 6">S38A</strain>
    </source>
</reference>
<keyword evidence="2" id="KW-1133">Transmembrane helix</keyword>
<dbReference type="EMBL" id="CP077713">
    <property type="protein sequence ID" value="QXJ36142.1"/>
    <property type="molecule type" value="Genomic_DNA"/>
</dbReference>
<dbReference type="InterPro" id="IPR002759">
    <property type="entry name" value="Pop5/Rpp14/Rnp2-like"/>
</dbReference>
<dbReference type="GO" id="GO:0030677">
    <property type="term" value="C:ribonuclease P complex"/>
    <property type="evidence" value="ECO:0007669"/>
    <property type="project" value="UniProtKB-UniRule"/>
</dbReference>
<comment type="function">
    <text evidence="1">Part of ribonuclease P, a protein complex that generates mature tRNA molecules by cleaving their 5'-ends.</text>
</comment>
<keyword evidence="6" id="KW-1185">Reference proteome</keyword>
<dbReference type="Proteomes" id="UP000693941">
    <property type="component" value="Chromosome"/>
</dbReference>
<proteinExistence type="inferred from homology"/>
<keyword evidence="1" id="KW-0963">Cytoplasm</keyword>
<keyword evidence="2" id="KW-0812">Transmembrane</keyword>
<evidence type="ECO:0000313" key="4">
    <source>
        <dbReference type="EMBL" id="QXJ36142.1"/>
    </source>
</evidence>
<dbReference type="AlphaFoldDB" id="A0A8F5BX67"/>
<dbReference type="GO" id="GO:0004526">
    <property type="term" value="F:ribonuclease P activity"/>
    <property type="evidence" value="ECO:0007669"/>
    <property type="project" value="UniProtKB-UniRule"/>
</dbReference>
<keyword evidence="1" id="KW-0255">Endonuclease</keyword>
<keyword evidence="2" id="KW-0472">Membrane</keyword>
<keyword evidence="1" id="KW-0819">tRNA processing</keyword>
<keyword evidence="1" id="KW-0540">Nuclease</keyword>
<comment type="catalytic activity">
    <reaction evidence="1">
        <text>Endonucleolytic cleavage of RNA, removing 5'-extranucleotides from tRNA precursor.</text>
        <dbReference type="EC" id="3.1.26.5"/>
    </reaction>
</comment>
<evidence type="ECO:0000256" key="1">
    <source>
        <dbReference type="HAMAP-Rule" id="MF_00755"/>
    </source>
</evidence>
<keyword evidence="1 3" id="KW-0378">Hydrolase</keyword>
<comment type="similarity">
    <text evidence="1">Belongs to the eukaryotic/archaeal RNase P protein component 2 family.</text>
</comment>
<evidence type="ECO:0000313" key="6">
    <source>
        <dbReference type="Proteomes" id="UP000694036"/>
    </source>
</evidence>
<organism evidence="3 5">
    <name type="scientific">Saccharolobus shibatae</name>
    <dbReference type="NCBI Taxonomy" id="2286"/>
    <lineage>
        <taxon>Archaea</taxon>
        <taxon>Thermoproteota</taxon>
        <taxon>Thermoprotei</taxon>
        <taxon>Sulfolobales</taxon>
        <taxon>Sulfolobaceae</taxon>
        <taxon>Saccharolobus</taxon>
    </lineage>
</organism>
<dbReference type="EMBL" id="CP077715">
    <property type="protein sequence ID" value="QXJ33024.1"/>
    <property type="molecule type" value="Genomic_DNA"/>
</dbReference>
<comment type="subcellular location">
    <subcellularLocation>
        <location evidence="1">Cytoplasm</location>
    </subcellularLocation>
</comment>
<dbReference type="RefSeq" id="WP_218258553.1">
    <property type="nucleotide sequence ID" value="NZ_CP077713.1"/>
</dbReference>
<evidence type="ECO:0000256" key="2">
    <source>
        <dbReference type="SAM" id="Phobius"/>
    </source>
</evidence>
<dbReference type="EC" id="3.1.26.5" evidence="1"/>
<sequence length="143" mass="16310">MNSIQLIINIILILWLLILTVLYLRKKSLNINIVKNKKIVRAKRYIVFYVIAESKVKGDDLERVVRNSLKDLLGNLWLNIANPKVVTYREDTQEGIISTNRIGYKAVLASLPFAKEINGNKILIVPRRTTGSLKKAKKLIGLK</sequence>
<feature type="transmembrane region" description="Helical" evidence="2">
    <location>
        <begin position="6"/>
        <end position="24"/>
    </location>
</feature>
<evidence type="ECO:0000313" key="3">
    <source>
        <dbReference type="EMBL" id="QXJ33024.1"/>
    </source>
</evidence>
<dbReference type="GeneID" id="65564147"/>
<evidence type="ECO:0000313" key="5">
    <source>
        <dbReference type="Proteomes" id="UP000693941"/>
    </source>
</evidence>
<dbReference type="GO" id="GO:0001682">
    <property type="term" value="P:tRNA 5'-leader removal"/>
    <property type="evidence" value="ECO:0007669"/>
    <property type="project" value="UniProtKB-UniRule"/>
</dbReference>
<accession>A0A8F5BX67</accession>
<protein>
    <recommendedName>
        <fullName evidence="1">Ribonuclease P protein component 2</fullName>
        <shortName evidence="1">RNase P component 2</shortName>
        <ecNumber evidence="1">3.1.26.5</ecNumber>
    </recommendedName>
    <alternativeName>
        <fullName evidence="1">Pop5</fullName>
    </alternativeName>
</protein>
<gene>
    <name evidence="1" type="primary">rnp2</name>
    <name evidence="3" type="ORF">J5U21_02690</name>
    <name evidence="4" type="ORF">J5U22_02704</name>
</gene>
<dbReference type="GO" id="GO:0005737">
    <property type="term" value="C:cytoplasm"/>
    <property type="evidence" value="ECO:0007669"/>
    <property type="project" value="UniProtKB-SubCell"/>
</dbReference>
<name>A0A8F5BX67_9CREN</name>
<comment type="subunit">
    <text evidence="1">Consists of a catalytic RNA component and at least 4-5 protein subunits.</text>
</comment>
<dbReference type="Pfam" id="PF01900">
    <property type="entry name" value="RNase_P_Rpp14"/>
    <property type="match status" value="1"/>
</dbReference>
<dbReference type="Proteomes" id="UP000694036">
    <property type="component" value="Chromosome"/>
</dbReference>
<dbReference type="HAMAP" id="MF_00755">
    <property type="entry name" value="RNase_P_2"/>
    <property type="match status" value="1"/>
</dbReference>